<dbReference type="AlphaFoldDB" id="A0A2N3Y6W2"/>
<dbReference type="Proteomes" id="UP000233786">
    <property type="component" value="Unassembled WGS sequence"/>
</dbReference>
<feature type="signal peptide" evidence="1">
    <location>
        <begin position="1"/>
        <end position="28"/>
    </location>
</feature>
<organism evidence="2 3">
    <name type="scientific">Saccharopolyspora spinosa</name>
    <dbReference type="NCBI Taxonomy" id="60894"/>
    <lineage>
        <taxon>Bacteria</taxon>
        <taxon>Bacillati</taxon>
        <taxon>Actinomycetota</taxon>
        <taxon>Actinomycetes</taxon>
        <taxon>Pseudonocardiales</taxon>
        <taxon>Pseudonocardiaceae</taxon>
        <taxon>Saccharopolyspora</taxon>
    </lineage>
</organism>
<gene>
    <name evidence="2" type="ORF">A8926_6708</name>
</gene>
<reference evidence="2" key="1">
    <citation type="submission" date="2017-12" db="EMBL/GenBank/DDBJ databases">
        <title>Sequencing the genomes of 1000 Actinobacteria strains.</title>
        <authorList>
            <person name="Klenk H.-P."/>
        </authorList>
    </citation>
    <scope>NUCLEOTIDE SEQUENCE [LARGE SCALE GENOMIC DNA]</scope>
    <source>
        <strain evidence="2">DSM 44228</strain>
    </source>
</reference>
<evidence type="ECO:0000256" key="1">
    <source>
        <dbReference type="SAM" id="SignalP"/>
    </source>
</evidence>
<name>A0A2N3Y6W2_SACSN</name>
<evidence type="ECO:0000313" key="3">
    <source>
        <dbReference type="Proteomes" id="UP000233786"/>
    </source>
</evidence>
<evidence type="ECO:0000313" key="2">
    <source>
        <dbReference type="EMBL" id="PKW18605.1"/>
    </source>
</evidence>
<protein>
    <recommendedName>
        <fullName evidence="4">SH3 domain-containing protein</fullName>
    </recommendedName>
</protein>
<feature type="chain" id="PRO_5014781665" description="SH3 domain-containing protein" evidence="1">
    <location>
        <begin position="29"/>
        <end position="109"/>
    </location>
</feature>
<accession>A0A2N3Y6W2</accession>
<keyword evidence="1" id="KW-0732">Signal</keyword>
<comment type="caution">
    <text evidence="2">The sequence shown here is derived from an EMBL/GenBank/DDBJ whole genome shotgun (WGS) entry which is preliminary data.</text>
</comment>
<proteinExistence type="predicted"/>
<evidence type="ECO:0008006" key="4">
    <source>
        <dbReference type="Google" id="ProtNLM"/>
    </source>
</evidence>
<keyword evidence="3" id="KW-1185">Reference proteome</keyword>
<dbReference type="EMBL" id="PJNB01000001">
    <property type="protein sequence ID" value="PKW18605.1"/>
    <property type="molecule type" value="Genomic_DNA"/>
</dbReference>
<sequence length="109" mass="11719">MMYQRSKLAAVAALTAGLLGGSVSQAHALPVPITGHFTADGVYIHKTPHVNSARLGEGFRNQHVEVHCQTEGDVVQGSNIWFYLTDQTTHVTGYSSSKFVAVSQTPPHC</sequence>